<organism evidence="6 7">
    <name type="scientific">Chelonoidis abingdonii</name>
    <name type="common">Abingdon island giant tortoise</name>
    <name type="synonym">Testudo abingdonii</name>
    <dbReference type="NCBI Taxonomy" id="106734"/>
    <lineage>
        <taxon>Eukaryota</taxon>
        <taxon>Metazoa</taxon>
        <taxon>Chordata</taxon>
        <taxon>Craniata</taxon>
        <taxon>Vertebrata</taxon>
        <taxon>Euteleostomi</taxon>
        <taxon>Archelosauria</taxon>
        <taxon>Testudinata</taxon>
        <taxon>Testudines</taxon>
        <taxon>Cryptodira</taxon>
        <taxon>Durocryptodira</taxon>
        <taxon>Testudinoidea</taxon>
        <taxon>Testudinidae</taxon>
        <taxon>Chelonoidis</taxon>
    </lineage>
</organism>
<evidence type="ECO:0000256" key="2">
    <source>
        <dbReference type="ARBA" id="ARBA00008164"/>
    </source>
</evidence>
<feature type="transmembrane region" description="Helical" evidence="5">
    <location>
        <begin position="74"/>
        <end position="96"/>
    </location>
</feature>
<reference evidence="6" key="2">
    <citation type="submission" date="2025-09" db="UniProtKB">
        <authorList>
            <consortium name="Ensembl"/>
        </authorList>
    </citation>
    <scope>IDENTIFICATION</scope>
</reference>
<protein>
    <submittedName>
        <fullName evidence="6">NPHS2 stomatin family member, podocin</fullName>
    </submittedName>
</protein>
<dbReference type="SUPFAM" id="SSF117892">
    <property type="entry name" value="Band 7/SPFH domain"/>
    <property type="match status" value="1"/>
</dbReference>
<feature type="compositionally biased region" description="Basic and acidic residues" evidence="4">
    <location>
        <begin position="24"/>
        <end position="40"/>
    </location>
</feature>
<dbReference type="PANTHER" id="PTHR10264:SF127">
    <property type="entry name" value="PODOCIN"/>
    <property type="match status" value="1"/>
</dbReference>
<keyword evidence="5" id="KW-0812">Transmembrane</keyword>
<dbReference type="PANTHER" id="PTHR10264">
    <property type="entry name" value="BAND 7 PROTEIN-RELATED"/>
    <property type="match status" value="1"/>
</dbReference>
<keyword evidence="3 5" id="KW-0472">Membrane</keyword>
<evidence type="ECO:0000256" key="4">
    <source>
        <dbReference type="SAM" id="MobiDB-lite"/>
    </source>
</evidence>
<feature type="compositionally biased region" description="Polar residues" evidence="4">
    <location>
        <begin position="294"/>
        <end position="306"/>
    </location>
</feature>
<comment type="subcellular location">
    <subcellularLocation>
        <location evidence="1">Membrane</location>
    </subcellularLocation>
</comment>
<evidence type="ECO:0000256" key="1">
    <source>
        <dbReference type="ARBA" id="ARBA00004370"/>
    </source>
</evidence>
<keyword evidence="5" id="KW-1133">Transmembrane helix</keyword>
<gene>
    <name evidence="6" type="primary">NPHS2</name>
</gene>
<sequence>MLLCSQPDEDGKAVSQLLQGVPQEEERARRPTGQEREGGKQTRSQQGQRGAPANAFFLYFSLGVTSPSRGICEWLLTILSLFFIILTFPVSVWFCMKIVREYERAIVFRLGRLLPGRPRGPGKVFRTNMVTMEIDAVCYYRMENASLLLTSVANLSSTVQLLVQTTMKRLLAHRSFSEILLERKSIGQEMKVSPCGGGQLWGRSSGNHVRLPAELQQSLAVEAEAQRQAKVIAAEGEKAASESLKMAAEILASSPAAVQLHYLHMLQCLSAEKPSTILLPLPFDLMNLVSAASHNSTGSSLPTSAPNHPEAPKDKKDSPML</sequence>
<dbReference type="AlphaFoldDB" id="A0A8C0GT53"/>
<dbReference type="Ensembl" id="ENSCABT00000013361.1">
    <property type="protein sequence ID" value="ENSCABP00000012182.1"/>
    <property type="gene ID" value="ENSCABG00000009056.1"/>
</dbReference>
<accession>A0A8C0GT53</accession>
<feature type="region of interest" description="Disordered" evidence="4">
    <location>
        <begin position="1"/>
        <end position="49"/>
    </location>
</feature>
<reference evidence="6" key="1">
    <citation type="submission" date="2025-08" db="UniProtKB">
        <authorList>
            <consortium name="Ensembl"/>
        </authorList>
    </citation>
    <scope>IDENTIFICATION</scope>
</reference>
<evidence type="ECO:0000256" key="5">
    <source>
        <dbReference type="SAM" id="Phobius"/>
    </source>
</evidence>
<keyword evidence="7" id="KW-1185">Reference proteome</keyword>
<dbReference type="GeneTree" id="ENSGT01030000234614"/>
<dbReference type="InterPro" id="IPR036013">
    <property type="entry name" value="Band_7/SPFH_dom_sf"/>
</dbReference>
<dbReference type="Gene3D" id="6.10.250.2090">
    <property type="match status" value="1"/>
</dbReference>
<dbReference type="GO" id="GO:0005886">
    <property type="term" value="C:plasma membrane"/>
    <property type="evidence" value="ECO:0007669"/>
    <property type="project" value="InterPro"/>
</dbReference>
<dbReference type="Proteomes" id="UP000694404">
    <property type="component" value="Unplaced"/>
</dbReference>
<evidence type="ECO:0000313" key="7">
    <source>
        <dbReference type="Proteomes" id="UP000694404"/>
    </source>
</evidence>
<name>A0A8C0GT53_CHEAB</name>
<comment type="similarity">
    <text evidence="2">Belongs to the band 7/mec-2 family.</text>
</comment>
<dbReference type="InterPro" id="IPR043202">
    <property type="entry name" value="Band-7_stomatin-like"/>
</dbReference>
<evidence type="ECO:0000313" key="6">
    <source>
        <dbReference type="Ensembl" id="ENSCABP00000012182.1"/>
    </source>
</evidence>
<proteinExistence type="inferred from homology"/>
<feature type="compositionally biased region" description="Basic and acidic residues" evidence="4">
    <location>
        <begin position="310"/>
        <end position="321"/>
    </location>
</feature>
<feature type="region of interest" description="Disordered" evidence="4">
    <location>
        <begin position="294"/>
        <end position="321"/>
    </location>
</feature>
<evidence type="ECO:0000256" key="3">
    <source>
        <dbReference type="ARBA" id="ARBA00023136"/>
    </source>
</evidence>